<dbReference type="EMBL" id="REGN01000731">
    <property type="protein sequence ID" value="RNA39604.1"/>
    <property type="molecule type" value="Genomic_DNA"/>
</dbReference>
<organism evidence="1 2">
    <name type="scientific">Brachionus plicatilis</name>
    <name type="common">Marine rotifer</name>
    <name type="synonym">Brachionus muelleri</name>
    <dbReference type="NCBI Taxonomy" id="10195"/>
    <lineage>
        <taxon>Eukaryota</taxon>
        <taxon>Metazoa</taxon>
        <taxon>Spiralia</taxon>
        <taxon>Gnathifera</taxon>
        <taxon>Rotifera</taxon>
        <taxon>Eurotatoria</taxon>
        <taxon>Monogononta</taxon>
        <taxon>Pseudotrocha</taxon>
        <taxon>Ploima</taxon>
        <taxon>Brachionidae</taxon>
        <taxon>Brachionus</taxon>
    </lineage>
</organism>
<dbReference type="AlphaFoldDB" id="A0A3M7SUV8"/>
<dbReference type="Proteomes" id="UP000276133">
    <property type="component" value="Unassembled WGS sequence"/>
</dbReference>
<sequence length="95" mass="11462">MIREKKIYEYLKFTLEANFEVNNQRNRSFATLINDESFCNSISITLKKYPPSVQSELHWMVYFEKNKQDLYDAKTRYCLYGKQAYRSGLLGDRLW</sequence>
<reference evidence="1 2" key="1">
    <citation type="journal article" date="2018" name="Sci. Rep.">
        <title>Genomic signatures of local adaptation to the degree of environmental predictability in rotifers.</title>
        <authorList>
            <person name="Franch-Gras L."/>
            <person name="Hahn C."/>
            <person name="Garcia-Roger E.M."/>
            <person name="Carmona M.J."/>
            <person name="Serra M."/>
            <person name="Gomez A."/>
        </authorList>
    </citation>
    <scope>NUCLEOTIDE SEQUENCE [LARGE SCALE GENOMIC DNA]</scope>
    <source>
        <strain evidence="1">HYR1</strain>
    </source>
</reference>
<gene>
    <name evidence="1" type="ORF">BpHYR1_044259</name>
</gene>
<name>A0A3M7SUV8_BRAPC</name>
<accession>A0A3M7SUV8</accession>
<evidence type="ECO:0000313" key="1">
    <source>
        <dbReference type="EMBL" id="RNA39604.1"/>
    </source>
</evidence>
<comment type="caution">
    <text evidence="1">The sequence shown here is derived from an EMBL/GenBank/DDBJ whole genome shotgun (WGS) entry which is preliminary data.</text>
</comment>
<proteinExistence type="predicted"/>
<protein>
    <submittedName>
        <fullName evidence="1">Uncharacterized protein</fullName>
    </submittedName>
</protein>
<keyword evidence="2" id="KW-1185">Reference proteome</keyword>
<evidence type="ECO:0000313" key="2">
    <source>
        <dbReference type="Proteomes" id="UP000276133"/>
    </source>
</evidence>